<dbReference type="PRINTS" id="PR00455">
    <property type="entry name" value="HTHTETR"/>
</dbReference>
<gene>
    <name evidence="6" type="ORF">VJ920_08735</name>
</gene>
<sequence>MAQQRGKTNKADATRRQLLDAALSVISERGYADTTVDRIVEVAGVSKGVAYYHFASKADIATCILVEGVGGIIDEFEVVAAAAPSATNALVAMMESFAAVIFRNADFGRFLVSELWRRGREWSDALRVLEERLLAVLRSQIERGQREGSIRAGVDASFEAVAIVGMVLTATLHYIREAEQRIEDGCAPARAHAETERAFLFHIQDYVHHANA</sequence>
<dbReference type="Pfam" id="PF00440">
    <property type="entry name" value="TetR_N"/>
    <property type="match status" value="1"/>
</dbReference>
<evidence type="ECO:0000256" key="2">
    <source>
        <dbReference type="ARBA" id="ARBA00023125"/>
    </source>
</evidence>
<feature type="domain" description="HTH tetR-type" evidence="5">
    <location>
        <begin position="12"/>
        <end position="72"/>
    </location>
</feature>
<dbReference type="InterPro" id="IPR041474">
    <property type="entry name" value="NicS_C"/>
</dbReference>
<keyword evidence="2 4" id="KW-0238">DNA-binding</keyword>
<evidence type="ECO:0000256" key="4">
    <source>
        <dbReference type="PROSITE-ProRule" id="PRU00335"/>
    </source>
</evidence>
<dbReference type="PANTHER" id="PTHR30055:SF238">
    <property type="entry name" value="MYCOFACTOCIN BIOSYNTHESIS TRANSCRIPTIONAL REGULATOR MFTR-RELATED"/>
    <property type="match status" value="1"/>
</dbReference>
<dbReference type="SUPFAM" id="SSF46689">
    <property type="entry name" value="Homeodomain-like"/>
    <property type="match status" value="1"/>
</dbReference>
<dbReference type="PROSITE" id="PS01081">
    <property type="entry name" value="HTH_TETR_1"/>
    <property type="match status" value="1"/>
</dbReference>
<organism evidence="6 7">
    <name type="scientific">Adlercreutzia shanghongiae</name>
    <dbReference type="NCBI Taxonomy" id="3111773"/>
    <lineage>
        <taxon>Bacteria</taxon>
        <taxon>Bacillati</taxon>
        <taxon>Actinomycetota</taxon>
        <taxon>Coriobacteriia</taxon>
        <taxon>Eggerthellales</taxon>
        <taxon>Eggerthellaceae</taxon>
        <taxon>Adlercreutzia</taxon>
    </lineage>
</organism>
<reference evidence="6 7" key="1">
    <citation type="submission" date="2024-01" db="EMBL/GenBank/DDBJ databases">
        <title>novel species in genus Adlercreutzia.</title>
        <authorList>
            <person name="Liu X."/>
        </authorList>
    </citation>
    <scope>NUCLEOTIDE SEQUENCE [LARGE SCALE GENOMIC DNA]</scope>
    <source>
        <strain evidence="6 7">R22</strain>
    </source>
</reference>
<name>A0ABU6J0D7_9ACTN</name>
<evidence type="ECO:0000256" key="3">
    <source>
        <dbReference type="ARBA" id="ARBA00023163"/>
    </source>
</evidence>
<protein>
    <submittedName>
        <fullName evidence="6">TetR/AcrR family transcriptional regulator</fullName>
    </submittedName>
</protein>
<dbReference type="Pfam" id="PF17938">
    <property type="entry name" value="TetR_C_29"/>
    <property type="match status" value="1"/>
</dbReference>
<keyword evidence="7" id="KW-1185">Reference proteome</keyword>
<accession>A0ABU6J0D7</accession>
<keyword evidence="3" id="KW-0804">Transcription</keyword>
<dbReference type="EMBL" id="JAYMFH010000012">
    <property type="protein sequence ID" value="MEC4295396.1"/>
    <property type="molecule type" value="Genomic_DNA"/>
</dbReference>
<dbReference type="Gene3D" id="1.10.10.60">
    <property type="entry name" value="Homeodomain-like"/>
    <property type="match status" value="1"/>
</dbReference>
<dbReference type="InterPro" id="IPR050109">
    <property type="entry name" value="HTH-type_TetR-like_transc_reg"/>
</dbReference>
<evidence type="ECO:0000313" key="7">
    <source>
        <dbReference type="Proteomes" id="UP001343724"/>
    </source>
</evidence>
<dbReference type="RefSeq" id="WP_326454898.1">
    <property type="nucleotide sequence ID" value="NZ_JAYMFH010000012.1"/>
</dbReference>
<proteinExistence type="predicted"/>
<dbReference type="InterPro" id="IPR001647">
    <property type="entry name" value="HTH_TetR"/>
</dbReference>
<evidence type="ECO:0000259" key="5">
    <source>
        <dbReference type="PROSITE" id="PS50977"/>
    </source>
</evidence>
<dbReference type="PROSITE" id="PS50977">
    <property type="entry name" value="HTH_TETR_2"/>
    <property type="match status" value="1"/>
</dbReference>
<dbReference type="InterPro" id="IPR023772">
    <property type="entry name" value="DNA-bd_HTH_TetR-type_CS"/>
</dbReference>
<keyword evidence="1" id="KW-0805">Transcription regulation</keyword>
<dbReference type="Gene3D" id="1.10.357.10">
    <property type="entry name" value="Tetracycline Repressor, domain 2"/>
    <property type="match status" value="1"/>
</dbReference>
<evidence type="ECO:0000256" key="1">
    <source>
        <dbReference type="ARBA" id="ARBA00023015"/>
    </source>
</evidence>
<dbReference type="SUPFAM" id="SSF48498">
    <property type="entry name" value="Tetracyclin repressor-like, C-terminal domain"/>
    <property type="match status" value="1"/>
</dbReference>
<comment type="caution">
    <text evidence="6">The sequence shown here is derived from an EMBL/GenBank/DDBJ whole genome shotgun (WGS) entry which is preliminary data.</text>
</comment>
<dbReference type="InterPro" id="IPR009057">
    <property type="entry name" value="Homeodomain-like_sf"/>
</dbReference>
<dbReference type="Proteomes" id="UP001343724">
    <property type="component" value="Unassembled WGS sequence"/>
</dbReference>
<dbReference type="InterPro" id="IPR036271">
    <property type="entry name" value="Tet_transcr_reg_TetR-rel_C_sf"/>
</dbReference>
<dbReference type="PANTHER" id="PTHR30055">
    <property type="entry name" value="HTH-TYPE TRANSCRIPTIONAL REGULATOR RUTR"/>
    <property type="match status" value="1"/>
</dbReference>
<evidence type="ECO:0000313" key="6">
    <source>
        <dbReference type="EMBL" id="MEC4295396.1"/>
    </source>
</evidence>
<feature type="DNA-binding region" description="H-T-H motif" evidence="4">
    <location>
        <begin position="35"/>
        <end position="54"/>
    </location>
</feature>